<accession>A0A1Z1WPE9</accession>
<dbReference type="Proteomes" id="UP000195880">
    <property type="component" value="Chromosome"/>
</dbReference>
<gene>
    <name evidence="1" type="ORF">SMD44_07785</name>
</gene>
<dbReference type="Gene3D" id="1.10.10.10">
    <property type="entry name" value="Winged helix-like DNA-binding domain superfamily/Winged helix DNA-binding domain"/>
    <property type="match status" value="1"/>
</dbReference>
<dbReference type="GO" id="GO:0003677">
    <property type="term" value="F:DNA binding"/>
    <property type="evidence" value="ECO:0007669"/>
    <property type="project" value="InterPro"/>
</dbReference>
<dbReference type="EMBL" id="CP021748">
    <property type="protein sequence ID" value="ARX88298.1"/>
    <property type="molecule type" value="Genomic_DNA"/>
</dbReference>
<evidence type="ECO:0008006" key="3">
    <source>
        <dbReference type="Google" id="ProtNLM"/>
    </source>
</evidence>
<dbReference type="GO" id="GO:0006355">
    <property type="term" value="P:regulation of DNA-templated transcription"/>
    <property type="evidence" value="ECO:0007669"/>
    <property type="project" value="InterPro"/>
</dbReference>
<dbReference type="AlphaFoldDB" id="A0A1Z1WPE9"/>
<evidence type="ECO:0000313" key="1">
    <source>
        <dbReference type="EMBL" id="ARX88298.1"/>
    </source>
</evidence>
<protein>
    <recommendedName>
        <fullName evidence="3">HTH luxR-type domain-containing protein</fullName>
    </recommendedName>
</protein>
<name>A0A1Z1WPE9_9ACTN</name>
<reference evidence="1 2" key="1">
    <citation type="submission" date="2017-05" db="EMBL/GenBank/DDBJ databases">
        <title>Streptomyces alboflavus Genome sequencing and assembly.</title>
        <authorList>
            <person name="Wang Y."/>
            <person name="Du B."/>
            <person name="Ding Y."/>
            <person name="Liu H."/>
            <person name="Hou Q."/>
            <person name="Liu K."/>
            <person name="Wang C."/>
            <person name="Yao L."/>
        </authorList>
    </citation>
    <scope>NUCLEOTIDE SEQUENCE [LARGE SCALE GENOMIC DNA]</scope>
    <source>
        <strain evidence="1 2">MDJK44</strain>
    </source>
</reference>
<dbReference type="InterPro" id="IPR016032">
    <property type="entry name" value="Sig_transdc_resp-reg_C-effctor"/>
</dbReference>
<keyword evidence="2" id="KW-1185">Reference proteome</keyword>
<organism evidence="1 2">
    <name type="scientific">Streptomyces alboflavus</name>
    <dbReference type="NCBI Taxonomy" id="67267"/>
    <lineage>
        <taxon>Bacteria</taxon>
        <taxon>Bacillati</taxon>
        <taxon>Actinomycetota</taxon>
        <taxon>Actinomycetes</taxon>
        <taxon>Kitasatosporales</taxon>
        <taxon>Streptomycetaceae</taxon>
        <taxon>Streptomyces</taxon>
    </lineage>
</organism>
<dbReference type="InterPro" id="IPR036388">
    <property type="entry name" value="WH-like_DNA-bd_sf"/>
</dbReference>
<proteinExistence type="predicted"/>
<sequence>MSLARSRGLPFETATTLLEAADGGAAPGKPLYEAYELFGMAGATLWRFHTRTMLREAGLTVPGRKQATAENDHLLATLLAEQLTTRQIATILRLNEDAVVGRLTRLLARTGKRSRTELVTAVLTGASTPSDITGSLTTATRPRPAAVRRSWAADTTVRDQFPCT</sequence>
<dbReference type="KEGG" id="salf:SMD44_07785"/>
<evidence type="ECO:0000313" key="2">
    <source>
        <dbReference type="Proteomes" id="UP000195880"/>
    </source>
</evidence>
<dbReference type="SUPFAM" id="SSF46894">
    <property type="entry name" value="C-terminal effector domain of the bipartite response regulators"/>
    <property type="match status" value="1"/>
</dbReference>